<dbReference type="PANTHER" id="PTHR43713:SF1">
    <property type="entry name" value="GLUTAMATE-1-SEMIALDEHYDE 2,1-AMINOMUTASE 2"/>
    <property type="match status" value="1"/>
</dbReference>
<keyword evidence="7 9" id="KW-0413">Isomerase</keyword>
<keyword evidence="11" id="KW-1185">Reference proteome</keyword>
<protein>
    <recommendedName>
        <fullName evidence="9">Glutamate-1-semialdehyde 2,1-aminomutase</fullName>
        <shortName evidence="9">GSA</shortName>
        <ecNumber evidence="9">5.4.3.8</ecNumber>
    </recommendedName>
    <alternativeName>
        <fullName evidence="9">Glutamate-1-semialdehyde aminotransferase</fullName>
        <shortName evidence="9">GSA-AT</shortName>
    </alternativeName>
</protein>
<dbReference type="CDD" id="cd00610">
    <property type="entry name" value="OAT_like"/>
    <property type="match status" value="1"/>
</dbReference>
<reference evidence="10 11" key="1">
    <citation type="submission" date="2019-03" db="EMBL/GenBank/DDBJ databases">
        <title>Genomic Encyclopedia of Type Strains, Phase IV (KMG-IV): sequencing the most valuable type-strain genomes for metagenomic binning, comparative biology and taxonomic classification.</title>
        <authorList>
            <person name="Goeker M."/>
        </authorList>
    </citation>
    <scope>NUCLEOTIDE SEQUENCE [LARGE SCALE GENOMIC DNA]</scope>
    <source>
        <strain evidence="10 11">DSM 19377</strain>
    </source>
</reference>
<evidence type="ECO:0000256" key="8">
    <source>
        <dbReference type="ARBA" id="ARBA00023244"/>
    </source>
</evidence>
<keyword evidence="6 9" id="KW-0663">Pyridoxal phosphate</keyword>
<dbReference type="AlphaFoldDB" id="A0A4R2NRL3"/>
<dbReference type="InterPro" id="IPR015421">
    <property type="entry name" value="PyrdxlP-dep_Trfase_major"/>
</dbReference>
<dbReference type="FunFam" id="3.40.640.10:FF:000021">
    <property type="entry name" value="Glutamate-1-semialdehyde 2,1-aminomutase"/>
    <property type="match status" value="1"/>
</dbReference>
<dbReference type="InterPro" id="IPR015422">
    <property type="entry name" value="PyrdxlP-dep_Trfase_small"/>
</dbReference>
<evidence type="ECO:0000256" key="2">
    <source>
        <dbReference type="ARBA" id="ARBA00001933"/>
    </source>
</evidence>
<dbReference type="HAMAP" id="MF_00375">
    <property type="entry name" value="HemL_aminotrans_3"/>
    <property type="match status" value="1"/>
</dbReference>
<dbReference type="UniPathway" id="UPA00251">
    <property type="reaction ID" value="UER00317"/>
</dbReference>
<keyword evidence="8 9" id="KW-0627">Porphyrin biosynthesis</keyword>
<comment type="similarity">
    <text evidence="4 9">Belongs to the class-III pyridoxal-phosphate-dependent aminotransferase family. HemL subfamily.</text>
</comment>
<evidence type="ECO:0000256" key="1">
    <source>
        <dbReference type="ARBA" id="ARBA00001579"/>
    </source>
</evidence>
<dbReference type="SUPFAM" id="SSF53383">
    <property type="entry name" value="PLP-dependent transferases"/>
    <property type="match status" value="1"/>
</dbReference>
<evidence type="ECO:0000256" key="5">
    <source>
        <dbReference type="ARBA" id="ARBA00022490"/>
    </source>
</evidence>
<dbReference type="InterPro" id="IPR049704">
    <property type="entry name" value="Aminotrans_3_PPA_site"/>
</dbReference>
<dbReference type="Proteomes" id="UP000295416">
    <property type="component" value="Unassembled WGS sequence"/>
</dbReference>
<sequence length="430" mass="46225">MKQFTVSEKLYKEAEQHIVGGVNSPSRSFKAVGGGAPVFMKKAKGPYFWDEDGNKYIDYLAAYGPIITGHAHPHITKAIQDAAEKGVLYGTPTSLEITFAEMLKDAMPSLEKVRFVNSGTEAVMTTIRVARAFTGRSKIIKFAGCYHGHFDLVLVAAGSGPSTLGSPDSAGVTQNTADEVITIPFNDVTAFREAMTMWGDDIACVLVEPIVGNFGIVMPEDGFLEAVNETAHDAGSLVIYDEVITAFRFMYGGAQNLLGVEPDMTAMGKIIGGGLPIGAYGGKKAIMEQVAPLGPAYQAGTMAGNPLSMVSGIACLEVLKQPGVYDKLDGLGKQLENGILKINEKYKLPITINRLKGAMTLYFSDHAVKDYDGAKGTDGDLFGRFFKLMLNQGINLAPSKYEAWFITTEHGESDIEETLKAVDVAFSQLT</sequence>
<dbReference type="GO" id="GO:0005737">
    <property type="term" value="C:cytoplasm"/>
    <property type="evidence" value="ECO:0007669"/>
    <property type="project" value="UniProtKB-SubCell"/>
</dbReference>
<dbReference type="EMBL" id="SLXK01000024">
    <property type="protein sequence ID" value="TCP24563.1"/>
    <property type="molecule type" value="Genomic_DNA"/>
</dbReference>
<comment type="subunit">
    <text evidence="9">Homodimer.</text>
</comment>
<dbReference type="PROSITE" id="PS00600">
    <property type="entry name" value="AA_TRANSFER_CLASS_3"/>
    <property type="match status" value="1"/>
</dbReference>
<comment type="catalytic activity">
    <reaction evidence="1 9">
        <text>(S)-4-amino-5-oxopentanoate = 5-aminolevulinate</text>
        <dbReference type="Rhea" id="RHEA:14265"/>
        <dbReference type="ChEBI" id="CHEBI:57501"/>
        <dbReference type="ChEBI" id="CHEBI:356416"/>
        <dbReference type="EC" id="5.4.3.8"/>
    </reaction>
</comment>
<evidence type="ECO:0000256" key="7">
    <source>
        <dbReference type="ARBA" id="ARBA00023235"/>
    </source>
</evidence>
<comment type="cofactor">
    <cofactor evidence="2 9">
        <name>pyridoxal 5'-phosphate</name>
        <dbReference type="ChEBI" id="CHEBI:597326"/>
    </cofactor>
</comment>
<evidence type="ECO:0000256" key="9">
    <source>
        <dbReference type="HAMAP-Rule" id="MF_00375"/>
    </source>
</evidence>
<comment type="caution">
    <text evidence="10">The sequence shown here is derived from an EMBL/GenBank/DDBJ whole genome shotgun (WGS) entry which is preliminary data.</text>
</comment>
<dbReference type="GO" id="GO:0042286">
    <property type="term" value="F:glutamate-1-semialdehyde 2,1-aminomutase activity"/>
    <property type="evidence" value="ECO:0007669"/>
    <property type="project" value="UniProtKB-UniRule"/>
</dbReference>
<feature type="modified residue" description="N6-(pyridoxal phosphate)lysine" evidence="9">
    <location>
        <position position="269"/>
    </location>
</feature>
<proteinExistence type="inferred from homology"/>
<dbReference type="InterPro" id="IPR005814">
    <property type="entry name" value="Aminotrans_3"/>
</dbReference>
<evidence type="ECO:0000256" key="6">
    <source>
        <dbReference type="ARBA" id="ARBA00022898"/>
    </source>
</evidence>
<dbReference type="Pfam" id="PF00202">
    <property type="entry name" value="Aminotran_3"/>
    <property type="match status" value="1"/>
</dbReference>
<dbReference type="Gene3D" id="3.90.1150.10">
    <property type="entry name" value="Aspartate Aminotransferase, domain 1"/>
    <property type="match status" value="1"/>
</dbReference>
<evidence type="ECO:0000313" key="11">
    <source>
        <dbReference type="Proteomes" id="UP000295416"/>
    </source>
</evidence>
<keyword evidence="5 9" id="KW-0963">Cytoplasm</keyword>
<evidence type="ECO:0000256" key="4">
    <source>
        <dbReference type="ARBA" id="ARBA00008981"/>
    </source>
</evidence>
<dbReference type="GO" id="GO:0006782">
    <property type="term" value="P:protoporphyrinogen IX biosynthetic process"/>
    <property type="evidence" value="ECO:0007669"/>
    <property type="project" value="UniProtKB-UniRule"/>
</dbReference>
<evidence type="ECO:0000256" key="3">
    <source>
        <dbReference type="ARBA" id="ARBA00004819"/>
    </source>
</evidence>
<dbReference type="PANTHER" id="PTHR43713">
    <property type="entry name" value="GLUTAMATE-1-SEMIALDEHYDE 2,1-AMINOMUTASE"/>
    <property type="match status" value="1"/>
</dbReference>
<dbReference type="InterPro" id="IPR004639">
    <property type="entry name" value="4pyrrol_synth_GluAld_NH2Trfase"/>
</dbReference>
<dbReference type="NCBIfam" id="NF000818">
    <property type="entry name" value="PRK00062.1"/>
    <property type="match status" value="1"/>
</dbReference>
<dbReference type="NCBIfam" id="TIGR00713">
    <property type="entry name" value="hemL"/>
    <property type="match status" value="1"/>
</dbReference>
<dbReference type="OrthoDB" id="9807885at2"/>
<dbReference type="InterPro" id="IPR015424">
    <property type="entry name" value="PyrdxlP-dep_Trfase"/>
</dbReference>
<organism evidence="10 11">
    <name type="scientific">Scopulibacillus darangshiensis</name>
    <dbReference type="NCBI Taxonomy" id="442528"/>
    <lineage>
        <taxon>Bacteria</taxon>
        <taxon>Bacillati</taxon>
        <taxon>Bacillota</taxon>
        <taxon>Bacilli</taxon>
        <taxon>Bacillales</taxon>
        <taxon>Sporolactobacillaceae</taxon>
        <taxon>Scopulibacillus</taxon>
    </lineage>
</organism>
<dbReference type="GO" id="GO:0008483">
    <property type="term" value="F:transaminase activity"/>
    <property type="evidence" value="ECO:0007669"/>
    <property type="project" value="InterPro"/>
</dbReference>
<dbReference type="EC" id="5.4.3.8" evidence="9"/>
<dbReference type="NCBIfam" id="NF009055">
    <property type="entry name" value="PRK12389.1"/>
    <property type="match status" value="1"/>
</dbReference>
<dbReference type="RefSeq" id="WP_132746983.1">
    <property type="nucleotide sequence ID" value="NZ_SLXK01000024.1"/>
</dbReference>
<gene>
    <name evidence="9" type="primary">hemL</name>
    <name evidence="10" type="ORF">EV207_12462</name>
</gene>
<name>A0A4R2NRL3_9BACL</name>
<evidence type="ECO:0000313" key="10">
    <source>
        <dbReference type="EMBL" id="TCP24563.1"/>
    </source>
</evidence>
<dbReference type="Gene3D" id="3.40.640.10">
    <property type="entry name" value="Type I PLP-dependent aspartate aminotransferase-like (Major domain)"/>
    <property type="match status" value="1"/>
</dbReference>
<comment type="subcellular location">
    <subcellularLocation>
        <location evidence="9">Cytoplasm</location>
    </subcellularLocation>
</comment>
<dbReference type="GO" id="GO:0030170">
    <property type="term" value="F:pyridoxal phosphate binding"/>
    <property type="evidence" value="ECO:0007669"/>
    <property type="project" value="InterPro"/>
</dbReference>
<accession>A0A4R2NRL3</accession>
<comment type="pathway">
    <text evidence="3">Porphyrin-containing compound metabolism; protoporphyrin-IX biosynthesis; 5-aminolevulinate from L-glutamyl-tRNA(Glu): step 2/2.</text>
</comment>